<dbReference type="InterPro" id="IPR043502">
    <property type="entry name" value="DNA/RNA_pol_sf"/>
</dbReference>
<evidence type="ECO:0000259" key="6">
    <source>
        <dbReference type="Pfam" id="PF17919"/>
    </source>
</evidence>
<feature type="compositionally biased region" description="Basic and acidic residues" evidence="2">
    <location>
        <begin position="445"/>
        <end position="455"/>
    </location>
</feature>
<dbReference type="GO" id="GO:0004523">
    <property type="term" value="F:RNA-DNA hybrid ribonuclease activity"/>
    <property type="evidence" value="ECO:0007669"/>
    <property type="project" value="InterPro"/>
</dbReference>
<feature type="compositionally biased region" description="Polar residues" evidence="2">
    <location>
        <begin position="102"/>
        <end position="123"/>
    </location>
</feature>
<proteinExistence type="predicted"/>
<accession>A0AAN9FNW5</accession>
<dbReference type="InterPro" id="IPR002156">
    <property type="entry name" value="RNaseH_domain"/>
</dbReference>
<dbReference type="CDD" id="cd09274">
    <property type="entry name" value="RNase_HI_RT_Ty3"/>
    <property type="match status" value="1"/>
</dbReference>
<name>A0AAN9FNW5_CLITE</name>
<feature type="region of interest" description="Disordered" evidence="2">
    <location>
        <begin position="445"/>
        <end position="497"/>
    </location>
</feature>
<dbReference type="Gene3D" id="3.30.70.270">
    <property type="match status" value="1"/>
</dbReference>
<evidence type="ECO:0000256" key="1">
    <source>
        <dbReference type="ARBA" id="ARBA00023172"/>
    </source>
</evidence>
<evidence type="ECO:0000313" key="7">
    <source>
        <dbReference type="EMBL" id="KAK7279755.1"/>
    </source>
</evidence>
<dbReference type="Pfam" id="PF03732">
    <property type="entry name" value="Retrotrans_gag"/>
    <property type="match status" value="1"/>
</dbReference>
<dbReference type="Gene3D" id="3.10.10.10">
    <property type="entry name" value="HIV Type 1 Reverse Transcriptase, subunit A, domain 1"/>
    <property type="match status" value="1"/>
</dbReference>
<feature type="compositionally biased region" description="Basic and acidic residues" evidence="2">
    <location>
        <begin position="355"/>
        <end position="366"/>
    </location>
</feature>
<dbReference type="GO" id="GO:0006310">
    <property type="term" value="P:DNA recombination"/>
    <property type="evidence" value="ECO:0007669"/>
    <property type="project" value="UniProtKB-KW"/>
</dbReference>
<evidence type="ECO:0000313" key="8">
    <source>
        <dbReference type="Proteomes" id="UP001359559"/>
    </source>
</evidence>
<dbReference type="PANTHER" id="PTHR48475">
    <property type="entry name" value="RIBONUCLEASE H"/>
    <property type="match status" value="1"/>
</dbReference>
<feature type="domain" description="RNase H type-1" evidence="3">
    <location>
        <begin position="1217"/>
        <end position="1287"/>
    </location>
</feature>
<dbReference type="GO" id="GO:0003676">
    <property type="term" value="F:nucleic acid binding"/>
    <property type="evidence" value="ECO:0007669"/>
    <property type="project" value="InterPro"/>
</dbReference>
<keyword evidence="8" id="KW-1185">Reference proteome</keyword>
<dbReference type="CDD" id="cd01647">
    <property type="entry name" value="RT_LTR"/>
    <property type="match status" value="1"/>
</dbReference>
<organism evidence="7 8">
    <name type="scientific">Clitoria ternatea</name>
    <name type="common">Butterfly pea</name>
    <dbReference type="NCBI Taxonomy" id="43366"/>
    <lineage>
        <taxon>Eukaryota</taxon>
        <taxon>Viridiplantae</taxon>
        <taxon>Streptophyta</taxon>
        <taxon>Embryophyta</taxon>
        <taxon>Tracheophyta</taxon>
        <taxon>Spermatophyta</taxon>
        <taxon>Magnoliopsida</taxon>
        <taxon>eudicotyledons</taxon>
        <taxon>Gunneridae</taxon>
        <taxon>Pentapetalae</taxon>
        <taxon>rosids</taxon>
        <taxon>fabids</taxon>
        <taxon>Fabales</taxon>
        <taxon>Fabaceae</taxon>
        <taxon>Papilionoideae</taxon>
        <taxon>50 kb inversion clade</taxon>
        <taxon>NPAAA clade</taxon>
        <taxon>indigoferoid/millettioid clade</taxon>
        <taxon>Phaseoleae</taxon>
        <taxon>Clitoria</taxon>
    </lineage>
</organism>
<dbReference type="InterPro" id="IPR012337">
    <property type="entry name" value="RNaseH-like_sf"/>
</dbReference>
<dbReference type="Pfam" id="PF00075">
    <property type="entry name" value="RNase_H"/>
    <property type="match status" value="1"/>
</dbReference>
<protein>
    <submittedName>
        <fullName evidence="7">Uncharacterized protein</fullName>
    </submittedName>
</protein>
<sequence>MSTFPKAHFSFKRIRSMSSLGVLPIPVVQDNTMTPDNTHPEGRTNPNVFRKLNFDSHGGSSKKIVTVSNPDPRDELISQLQRELAEMRKERRQSEDKESSRTRNTPHTTDGEKSTTLQYSNIPTFEGREQTHDSEDEASRRKRESTTAPPVAYKLKVPFSRRLMSIHIPKHLQTTQPLSIGKYNGETDPTKHLDAYVFEAMYLGANEDVMCRMFPQTLSEEALGWFKGLPSGSIDSWAEMAATFETHFVISRDVPRTSHTLAQIKQGENEGLKDFLKRFYKEAALVPNLTESIKLHIVIEALQPGSAFALSLAKSPPVTFEEFRKKASKYVSIEMHLEAIAAKKKPSTPPSQTQKGKEKTRSERMERPFTNPKILREVGWPAFSIYGIRRPAPMKRPGNPRKYYDFHEQNGHSTDECQALKNTVETLIREGKLKQYLFKEKSFDRVERNEKRERDPDDGDDNNRNPVRKFSASEKQKGVMTDEIAHKDSMPQQQSQGRREVIDMITGGFAGGGALITARKNHHRMILSVQGKVKENRPYRGGVEAPIISFSDEDFGPTVPGGDDAVVITAVIANKDVRRILVDQGSSCDVIFYNCFERMGFKDSDLQPYTQELTAFNGAKQSTKGYLDTLISFEGEPGARTVKSRVLVIDVKSPFNGIIGRPTLNAMEAVVSTPHLLIKFIDKDNTVSSIRGDQEMARYCYNLSLNMTKLEASNKKRKLNDSGAAAGSVSLVDLDPRADLNIDPSNPLKPTPDRSSRDIVLGDSPEKITHINDKLDTEMEQRLLMLLQEFKDLFAWTAADMPGIDPAFCYHKLSVYPETRPVAQKKRRLGPEKQKAVCQQTEELLKAEFIKEIRYSSWLSNVVMVRKSNGKWRICIDYVDLNHCCPKDPYPLPNIDRMVDDSSGYQYLSFMDAYSGYNQISMCEEDQEKTAFINDRGVFCYTVMPFGLKNAGATYQRMINKVFEGMHTKLVEVYINDIIAKTPVGGDHIEDLRQVFTRLREFNMRLNPMKCTFAVPAGKFLGFMLTQRGIEANPGKCQTILDMQSPKNLREIQSLNGKEQEKAFQELKEVLSKPPILTKPNPEDTLILYLAISDEALGVALIKETPDGQRPVYFTSKTLQGAEIRYQKIEKAALAVVWASRRLRPYFHAHPIIVRTDLPLRSVLIKPDLAGRMVKWSIELSEFDISYEPRSAIKAQVLADFIVEMTGTDPDSPRVHWTIYVDGSSNQRGSGAGVVLESDDGVHLEISLRFNFKTSNNQAEYEACLDGLRAAIDIGASEATLCSDSQLELREKFSKMEFRHVPREENTRADILSKLASTKRPGSTTTLVQSTLTSPNIPLFPSLNAIMTNSLYGDTWMAPYIRYLADGQLPTDEKEKTRIRRELPYFTMIDGNLYRRALSVPYLICLKENEVQDVMEEVHEGQCGHHAGGRSLM</sequence>
<feature type="compositionally biased region" description="Basic and acidic residues" evidence="2">
    <location>
        <begin position="126"/>
        <end position="139"/>
    </location>
</feature>
<feature type="region of interest" description="Disordered" evidence="2">
    <location>
        <begin position="31"/>
        <end position="151"/>
    </location>
</feature>
<feature type="domain" description="Reverse transcriptase/retrotransposon-derived protein RNase H-like" evidence="6">
    <location>
        <begin position="1058"/>
        <end position="1154"/>
    </location>
</feature>
<dbReference type="InterPro" id="IPR041577">
    <property type="entry name" value="RT_RNaseH_2"/>
</dbReference>
<dbReference type="Pfam" id="PF00078">
    <property type="entry name" value="RVT_1"/>
    <property type="match status" value="1"/>
</dbReference>
<dbReference type="Gene3D" id="3.30.420.10">
    <property type="entry name" value="Ribonuclease H-like superfamily/Ribonuclease H"/>
    <property type="match status" value="1"/>
</dbReference>
<reference evidence="7 8" key="1">
    <citation type="submission" date="2024-01" db="EMBL/GenBank/DDBJ databases">
        <title>The genomes of 5 underutilized Papilionoideae crops provide insights into root nodulation and disease resistance.</title>
        <authorList>
            <person name="Yuan L."/>
        </authorList>
    </citation>
    <scope>NUCLEOTIDE SEQUENCE [LARGE SCALE GENOMIC DNA]</scope>
    <source>
        <strain evidence="7">LY-2023</strain>
        <tissue evidence="7">Leaf</tissue>
    </source>
</reference>
<dbReference type="Pfam" id="PF17919">
    <property type="entry name" value="RT_RNaseH_2"/>
    <property type="match status" value="1"/>
</dbReference>
<evidence type="ECO:0000259" key="3">
    <source>
        <dbReference type="Pfam" id="PF00075"/>
    </source>
</evidence>
<dbReference type="InterPro" id="IPR036397">
    <property type="entry name" value="RNaseH_sf"/>
</dbReference>
<dbReference type="SUPFAM" id="SSF53098">
    <property type="entry name" value="Ribonuclease H-like"/>
    <property type="match status" value="1"/>
</dbReference>
<feature type="compositionally biased region" description="Basic and acidic residues" evidence="2">
    <location>
        <begin position="83"/>
        <end position="101"/>
    </location>
</feature>
<keyword evidence="1" id="KW-0233">DNA recombination</keyword>
<evidence type="ECO:0000256" key="2">
    <source>
        <dbReference type="SAM" id="MobiDB-lite"/>
    </source>
</evidence>
<feature type="region of interest" description="Disordered" evidence="2">
    <location>
        <begin position="341"/>
        <end position="366"/>
    </location>
</feature>
<evidence type="ECO:0000259" key="4">
    <source>
        <dbReference type="Pfam" id="PF00078"/>
    </source>
</evidence>
<dbReference type="CDD" id="cd00303">
    <property type="entry name" value="retropepsin_like"/>
    <property type="match status" value="1"/>
</dbReference>
<dbReference type="PANTHER" id="PTHR48475:SF1">
    <property type="entry name" value="RNASE H TYPE-1 DOMAIN-CONTAINING PROTEIN"/>
    <property type="match status" value="1"/>
</dbReference>
<evidence type="ECO:0000259" key="5">
    <source>
        <dbReference type="Pfam" id="PF03732"/>
    </source>
</evidence>
<dbReference type="EMBL" id="JAYKXN010000006">
    <property type="protein sequence ID" value="KAK7279755.1"/>
    <property type="molecule type" value="Genomic_DNA"/>
</dbReference>
<dbReference type="CDD" id="cd09279">
    <property type="entry name" value="RNase_HI_like"/>
    <property type="match status" value="1"/>
</dbReference>
<feature type="domain" description="Retrotransposon gag" evidence="5">
    <location>
        <begin position="213"/>
        <end position="303"/>
    </location>
</feature>
<feature type="region of interest" description="Disordered" evidence="2">
    <location>
        <begin position="740"/>
        <end position="760"/>
    </location>
</feature>
<dbReference type="SUPFAM" id="SSF56672">
    <property type="entry name" value="DNA/RNA polymerases"/>
    <property type="match status" value="1"/>
</dbReference>
<comment type="caution">
    <text evidence="7">The sequence shown here is derived from an EMBL/GenBank/DDBJ whole genome shotgun (WGS) entry which is preliminary data.</text>
</comment>
<dbReference type="Proteomes" id="UP001359559">
    <property type="component" value="Unassembled WGS sequence"/>
</dbReference>
<dbReference type="InterPro" id="IPR043128">
    <property type="entry name" value="Rev_trsase/Diguanyl_cyclase"/>
</dbReference>
<dbReference type="Gene3D" id="2.40.70.10">
    <property type="entry name" value="Acid Proteases"/>
    <property type="match status" value="1"/>
</dbReference>
<gene>
    <name evidence="7" type="ORF">RJT34_24812</name>
</gene>
<dbReference type="InterPro" id="IPR021109">
    <property type="entry name" value="Peptidase_aspartic_dom_sf"/>
</dbReference>
<dbReference type="InterPro" id="IPR000477">
    <property type="entry name" value="RT_dom"/>
</dbReference>
<feature type="domain" description="Reverse transcriptase" evidence="4">
    <location>
        <begin position="865"/>
        <end position="1024"/>
    </location>
</feature>
<dbReference type="InterPro" id="IPR005162">
    <property type="entry name" value="Retrotrans_gag_dom"/>
</dbReference>